<dbReference type="Proteomes" id="UP000050535">
    <property type="component" value="Unassembled WGS sequence"/>
</dbReference>
<evidence type="ECO:0000256" key="7">
    <source>
        <dbReference type="SAM" id="Phobius"/>
    </source>
</evidence>
<evidence type="ECO:0000313" key="9">
    <source>
        <dbReference type="Proteomes" id="UP000050535"/>
    </source>
</evidence>
<proteinExistence type="predicted"/>
<dbReference type="InterPro" id="IPR037185">
    <property type="entry name" value="EmrE-like"/>
</dbReference>
<gene>
    <name evidence="8" type="ORF">SY89_00166</name>
</gene>
<reference evidence="9" key="1">
    <citation type="submission" date="2013-11" db="EMBL/GenBank/DDBJ databases">
        <authorList>
            <person name="Hoang H.T."/>
            <person name="Killian M.L."/>
            <person name="Madson D.M."/>
            <person name="Arruda P.H.E."/>
            <person name="Sun D."/>
            <person name="Schwartz K.J."/>
            <person name="Yoon K."/>
        </authorList>
    </citation>
    <scope>NUCLEOTIDE SEQUENCE [LARGE SCALE GENOMIC DNA]</scope>
    <source>
        <strain evidence="9">CDK2</strain>
    </source>
</reference>
<dbReference type="GO" id="GO:0022857">
    <property type="term" value="F:transmembrane transporter activity"/>
    <property type="evidence" value="ECO:0007669"/>
    <property type="project" value="InterPro"/>
</dbReference>
<protein>
    <submittedName>
        <fullName evidence="8">Multidrug efflux protein</fullName>
    </submittedName>
</protein>
<feature type="transmembrane region" description="Helical" evidence="7">
    <location>
        <begin position="58"/>
        <end position="79"/>
    </location>
</feature>
<evidence type="ECO:0000256" key="4">
    <source>
        <dbReference type="ARBA" id="ARBA00022692"/>
    </source>
</evidence>
<organism evidence="8 9">
    <name type="scientific">Halolamina pelagica</name>
    <dbReference type="NCBI Taxonomy" id="699431"/>
    <lineage>
        <taxon>Archaea</taxon>
        <taxon>Methanobacteriati</taxon>
        <taxon>Methanobacteriota</taxon>
        <taxon>Stenosarchaea group</taxon>
        <taxon>Halobacteria</taxon>
        <taxon>Halobacteriales</taxon>
        <taxon>Haloferacaceae</taxon>
    </lineage>
</organism>
<comment type="subcellular location">
    <subcellularLocation>
        <location evidence="1">Cell membrane</location>
        <topology evidence="1">Multi-pass membrane protein</topology>
    </subcellularLocation>
</comment>
<dbReference type="PANTHER" id="PTHR30561:SF1">
    <property type="entry name" value="MULTIDRUG TRANSPORTER EMRE"/>
    <property type="match status" value="1"/>
</dbReference>
<dbReference type="OrthoDB" id="121740at2157"/>
<comment type="caution">
    <text evidence="8">The sequence shown here is derived from an EMBL/GenBank/DDBJ whole genome shotgun (WGS) entry which is preliminary data.</text>
</comment>
<dbReference type="SUPFAM" id="SSF103481">
    <property type="entry name" value="Multidrug resistance efflux transporter EmrE"/>
    <property type="match status" value="1"/>
</dbReference>
<dbReference type="InterPro" id="IPR045324">
    <property type="entry name" value="Small_multidrug_res"/>
</dbReference>
<keyword evidence="2" id="KW-0813">Transport</keyword>
<name>A0A0P7HS15_9EURY</name>
<evidence type="ECO:0000256" key="2">
    <source>
        <dbReference type="ARBA" id="ARBA00022448"/>
    </source>
</evidence>
<dbReference type="Gene3D" id="1.10.3730.20">
    <property type="match status" value="1"/>
</dbReference>
<keyword evidence="3" id="KW-1003">Cell membrane</keyword>
<evidence type="ECO:0000313" key="8">
    <source>
        <dbReference type="EMBL" id="KPN29453.1"/>
    </source>
</evidence>
<dbReference type="FunFam" id="1.10.3730.20:FF:000001">
    <property type="entry name" value="Quaternary ammonium compound resistance transporter SugE"/>
    <property type="match status" value="1"/>
</dbReference>
<dbReference type="InterPro" id="IPR000390">
    <property type="entry name" value="Small_drug/metabolite_transptr"/>
</dbReference>
<evidence type="ECO:0000256" key="5">
    <source>
        <dbReference type="ARBA" id="ARBA00022989"/>
    </source>
</evidence>
<keyword evidence="9" id="KW-1185">Reference proteome</keyword>
<evidence type="ECO:0000256" key="6">
    <source>
        <dbReference type="ARBA" id="ARBA00023136"/>
    </source>
</evidence>
<sequence>MNPYLVLAGAILSELFGTTALKLSEGFAQPLPSLGVVVGYGLAFYLLSLTLEELPVGVVYATWAALGIVGVAAVGIVVFDESIDIAGVVGLALILAGVYCVNVVSGMSAH</sequence>
<dbReference type="EMBL" id="LGUC01000001">
    <property type="protein sequence ID" value="KPN29453.1"/>
    <property type="molecule type" value="Genomic_DNA"/>
</dbReference>
<dbReference type="RefSeq" id="WP_054582743.1">
    <property type="nucleotide sequence ID" value="NZ_LGUC01000001.1"/>
</dbReference>
<keyword evidence="5 7" id="KW-1133">Transmembrane helix</keyword>
<dbReference type="GO" id="GO:0005886">
    <property type="term" value="C:plasma membrane"/>
    <property type="evidence" value="ECO:0007669"/>
    <property type="project" value="UniProtKB-SubCell"/>
</dbReference>
<dbReference type="AlphaFoldDB" id="A0A0P7HS15"/>
<evidence type="ECO:0000256" key="3">
    <source>
        <dbReference type="ARBA" id="ARBA00022475"/>
    </source>
</evidence>
<keyword evidence="4 7" id="KW-0812">Transmembrane</keyword>
<evidence type="ECO:0000256" key="1">
    <source>
        <dbReference type="ARBA" id="ARBA00004651"/>
    </source>
</evidence>
<keyword evidence="6 7" id="KW-0472">Membrane</keyword>
<feature type="transmembrane region" description="Helical" evidence="7">
    <location>
        <begin position="33"/>
        <end position="51"/>
    </location>
</feature>
<dbReference type="PANTHER" id="PTHR30561">
    <property type="entry name" value="SMR FAMILY PROTON-DEPENDENT DRUG EFFLUX TRANSPORTER SUGE"/>
    <property type="match status" value="1"/>
</dbReference>
<dbReference type="Pfam" id="PF00893">
    <property type="entry name" value="Multi_Drug_Res"/>
    <property type="match status" value="1"/>
</dbReference>
<feature type="transmembrane region" description="Helical" evidence="7">
    <location>
        <begin position="85"/>
        <end position="104"/>
    </location>
</feature>
<accession>A0A0P7HS15</accession>
<dbReference type="PATRIC" id="fig|699431.3.peg.181"/>